<dbReference type="EMBL" id="VGIR01000097">
    <property type="protein sequence ID" value="MBM3332530.1"/>
    <property type="molecule type" value="Genomic_DNA"/>
</dbReference>
<comment type="caution">
    <text evidence="1">The sequence shown here is derived from an EMBL/GenBank/DDBJ whole genome shotgun (WGS) entry which is preliminary data.</text>
</comment>
<organism evidence="1 2">
    <name type="scientific">candidate division WOR-3 bacterium</name>
    <dbReference type="NCBI Taxonomy" id="2052148"/>
    <lineage>
        <taxon>Bacteria</taxon>
        <taxon>Bacteria division WOR-3</taxon>
    </lineage>
</organism>
<sequence length="308" mass="34247">MPILACKHPDQLMVQIEPTKALLANLDKSHPDILRAEGIVPADYHGSMVFRSAIESIRGTFAATTTPRAQFTNAILARMKEAGLLKDWQPIGGRGRCDYSLVLPKGRGDWHVAVESKGGEGNSFNIGDRPNWANEYIIWGHLDGAIVNQPDYGASANLFTRLSAEIVANGKTVDAYVVWDRFCGTSIRPCPKMPGNGIGKIPPPCVFLLPRGIPTADEPRPRLARLDEVRFIKALLDMFGLKEAVWDVHVKRVGIEVYRKDSTEYRSVPMRRVIVYQGETALEQKDIKITRGEHIFRDAPRLHDGPSS</sequence>
<evidence type="ECO:0008006" key="3">
    <source>
        <dbReference type="Google" id="ProtNLM"/>
    </source>
</evidence>
<gene>
    <name evidence="1" type="ORF">FJY68_11905</name>
</gene>
<accession>A0A937XK13</accession>
<dbReference type="Proteomes" id="UP000779900">
    <property type="component" value="Unassembled WGS sequence"/>
</dbReference>
<evidence type="ECO:0000313" key="2">
    <source>
        <dbReference type="Proteomes" id="UP000779900"/>
    </source>
</evidence>
<reference evidence="1" key="1">
    <citation type="submission" date="2019-03" db="EMBL/GenBank/DDBJ databases">
        <title>Lake Tanganyika Metagenome-Assembled Genomes (MAGs).</title>
        <authorList>
            <person name="Tran P."/>
        </authorList>
    </citation>
    <scope>NUCLEOTIDE SEQUENCE</scope>
    <source>
        <strain evidence="1">K_DeepCast_150m_m2_040</strain>
    </source>
</reference>
<protein>
    <recommendedName>
        <fullName evidence="3">Restriction endonuclease</fullName>
    </recommendedName>
</protein>
<dbReference type="AlphaFoldDB" id="A0A937XK13"/>
<proteinExistence type="predicted"/>
<evidence type="ECO:0000313" key="1">
    <source>
        <dbReference type="EMBL" id="MBM3332530.1"/>
    </source>
</evidence>
<name>A0A937XK13_UNCW3</name>